<evidence type="ECO:0000256" key="6">
    <source>
        <dbReference type="ARBA" id="ARBA00022989"/>
    </source>
</evidence>
<dbReference type="Pfam" id="PF06800">
    <property type="entry name" value="Sugar_transport"/>
    <property type="match status" value="1"/>
</dbReference>
<gene>
    <name evidence="8" type="ORF">DXH47_00175</name>
</gene>
<dbReference type="GO" id="GO:0005886">
    <property type="term" value="C:plasma membrane"/>
    <property type="evidence" value="ECO:0007669"/>
    <property type="project" value="UniProtKB-SubCell"/>
</dbReference>
<organism evidence="8 9">
    <name type="scientific">Levilactobacillus suantsaii</name>
    <dbReference type="NCBI Taxonomy" id="2292255"/>
    <lineage>
        <taxon>Bacteria</taxon>
        <taxon>Bacillati</taxon>
        <taxon>Bacillota</taxon>
        <taxon>Bacilli</taxon>
        <taxon>Lactobacillales</taxon>
        <taxon>Lactobacillaceae</taxon>
        <taxon>Levilactobacillus</taxon>
    </lineage>
</organism>
<reference evidence="8 9" key="1">
    <citation type="submission" date="2018-08" db="EMBL/GenBank/DDBJ databases">
        <title>Lactobacillus suantsai sp. nov., isolated from traditional fermented suan-tsai in Taiwan.</title>
        <authorList>
            <person name="Huang C.-H."/>
        </authorList>
    </citation>
    <scope>NUCLEOTIDE SEQUENCE [LARGE SCALE GENOMIC DNA]</scope>
    <source>
        <strain evidence="8 9">BCRC 12945</strain>
    </source>
</reference>
<dbReference type="InterPro" id="IPR010651">
    <property type="entry name" value="Sugar_transport"/>
</dbReference>
<comment type="caution">
    <text evidence="8">The sequence shown here is derived from an EMBL/GenBank/DDBJ whole genome shotgun (WGS) entry which is preliminary data.</text>
</comment>
<dbReference type="EMBL" id="QXIL01000001">
    <property type="protein sequence ID" value="RXI80022.1"/>
    <property type="molecule type" value="Genomic_DNA"/>
</dbReference>
<evidence type="ECO:0000256" key="5">
    <source>
        <dbReference type="ARBA" id="ARBA00022692"/>
    </source>
</evidence>
<evidence type="ECO:0000256" key="3">
    <source>
        <dbReference type="ARBA" id="ARBA00022448"/>
    </source>
</evidence>
<dbReference type="AlphaFoldDB" id="A0A4Q0VLV3"/>
<keyword evidence="7" id="KW-0472">Membrane</keyword>
<protein>
    <submittedName>
        <fullName evidence="8">Glucose transporter GlcU</fullName>
    </submittedName>
</protein>
<dbReference type="InterPro" id="IPR037185">
    <property type="entry name" value="EmrE-like"/>
</dbReference>
<name>A0A4Q0VLV3_9LACO</name>
<accession>A0A4Q0VLV3</accession>
<dbReference type="RefSeq" id="WP_129031082.1">
    <property type="nucleotide sequence ID" value="NZ_CP059603.1"/>
</dbReference>
<dbReference type="Proteomes" id="UP000290602">
    <property type="component" value="Unassembled WGS sequence"/>
</dbReference>
<evidence type="ECO:0000256" key="2">
    <source>
        <dbReference type="ARBA" id="ARBA00006117"/>
    </source>
</evidence>
<dbReference type="PANTHER" id="PTHR16119">
    <property type="entry name" value="TRANSMEMBRANE PROTEIN 144"/>
    <property type="match status" value="1"/>
</dbReference>
<dbReference type="OrthoDB" id="1452595at2"/>
<evidence type="ECO:0000256" key="1">
    <source>
        <dbReference type="ARBA" id="ARBA00004651"/>
    </source>
</evidence>
<keyword evidence="6" id="KW-1133">Transmembrane helix</keyword>
<comment type="similarity">
    <text evidence="2">Belongs to the GRP transporter (TC 2.A.7.5) family.</text>
</comment>
<dbReference type="GO" id="GO:0015144">
    <property type="term" value="F:carbohydrate transmembrane transporter activity"/>
    <property type="evidence" value="ECO:0007669"/>
    <property type="project" value="InterPro"/>
</dbReference>
<keyword evidence="5" id="KW-0812">Transmembrane</keyword>
<evidence type="ECO:0000313" key="9">
    <source>
        <dbReference type="Proteomes" id="UP000290602"/>
    </source>
</evidence>
<dbReference type="PANTHER" id="PTHR16119:SF17">
    <property type="entry name" value="TRANSMEMBRANE PROTEIN 144"/>
    <property type="match status" value="1"/>
</dbReference>
<proteinExistence type="inferred from homology"/>
<keyword evidence="4 8" id="KW-0762">Sugar transport</keyword>
<evidence type="ECO:0000256" key="4">
    <source>
        <dbReference type="ARBA" id="ARBA00022597"/>
    </source>
</evidence>
<evidence type="ECO:0000313" key="8">
    <source>
        <dbReference type="EMBL" id="RXI80022.1"/>
    </source>
</evidence>
<sequence>MGILLALIPAICWGSIGLISGKLGGSSYQQTLGMTAGAVLFGLFSLVYFHVQLSGLAMGVGVASGLCWAVGQFEQFQSMKFIGISRTVPISTGMQLAGTALAGVVLFHEWKTTGTVLLGTLAVIILIIGAAMTSLRDKRHSISSKPLAAGRGATALVISTIGYVLYTVIVKFSGLDSKLILFPQSLGMILGACLFIIMSPQNRHKVWHVATAKNVLTGLVWGIGNFFMFMAIPALGLAISYSLAQCGIVISTFGSIWFLGEQKTNREMVYTVIGSLLVIAGGVTLGLMK</sequence>
<keyword evidence="3" id="KW-0813">Transport</keyword>
<evidence type="ECO:0000256" key="7">
    <source>
        <dbReference type="ARBA" id="ARBA00023136"/>
    </source>
</evidence>
<comment type="subcellular location">
    <subcellularLocation>
        <location evidence="1">Cell membrane</location>
        <topology evidence="1">Multi-pass membrane protein</topology>
    </subcellularLocation>
</comment>
<dbReference type="SUPFAM" id="SSF103481">
    <property type="entry name" value="Multidrug resistance efflux transporter EmrE"/>
    <property type="match status" value="2"/>
</dbReference>
<keyword evidence="9" id="KW-1185">Reference proteome</keyword>